<evidence type="ECO:0000313" key="2">
    <source>
        <dbReference type="EMBL" id="MBI3627553.1"/>
    </source>
</evidence>
<dbReference type="EMBL" id="JACQCQ010000009">
    <property type="protein sequence ID" value="MBI3627553.1"/>
    <property type="molecule type" value="Genomic_DNA"/>
</dbReference>
<organism evidence="2 3">
    <name type="scientific">Candidatus Sungiibacteriota bacterium</name>
    <dbReference type="NCBI Taxonomy" id="2750080"/>
    <lineage>
        <taxon>Bacteria</taxon>
        <taxon>Candidatus Sungiibacteriota</taxon>
    </lineage>
</organism>
<name>A0A9D6LPV8_9BACT</name>
<keyword evidence="1" id="KW-1133">Transmembrane helix</keyword>
<evidence type="ECO:0000313" key="3">
    <source>
        <dbReference type="Proteomes" id="UP000808388"/>
    </source>
</evidence>
<gene>
    <name evidence="2" type="ORF">HY220_02275</name>
</gene>
<protein>
    <recommendedName>
        <fullName evidence="4">TrbC/VirB2 family protein</fullName>
    </recommendedName>
</protein>
<proteinExistence type="predicted"/>
<reference evidence="2" key="1">
    <citation type="submission" date="2020-07" db="EMBL/GenBank/DDBJ databases">
        <title>Huge and variable diversity of episymbiotic CPR bacteria and DPANN archaea in groundwater ecosystems.</title>
        <authorList>
            <person name="He C.Y."/>
            <person name="Keren R."/>
            <person name="Whittaker M."/>
            <person name="Farag I.F."/>
            <person name="Doudna J."/>
            <person name="Cate J.H.D."/>
            <person name="Banfield J.F."/>
        </authorList>
    </citation>
    <scope>NUCLEOTIDE SEQUENCE</scope>
    <source>
        <strain evidence="2">NC_groundwater_972_Pr1_S-0.2um_49_27</strain>
    </source>
</reference>
<evidence type="ECO:0008006" key="4">
    <source>
        <dbReference type="Google" id="ProtNLM"/>
    </source>
</evidence>
<feature type="transmembrane region" description="Helical" evidence="1">
    <location>
        <begin position="67"/>
        <end position="97"/>
    </location>
</feature>
<keyword evidence="1" id="KW-0812">Transmembrane</keyword>
<dbReference type="AlphaFoldDB" id="A0A9D6LPV8"/>
<keyword evidence="1" id="KW-0472">Membrane</keyword>
<dbReference type="Proteomes" id="UP000808388">
    <property type="component" value="Unassembled WGS sequence"/>
</dbReference>
<comment type="caution">
    <text evidence="2">The sequence shown here is derived from an EMBL/GenBank/DDBJ whole genome shotgun (WGS) entry which is preliminary data.</text>
</comment>
<accession>A0A9D6LPV8</accession>
<evidence type="ECO:0000256" key="1">
    <source>
        <dbReference type="SAM" id="Phobius"/>
    </source>
</evidence>
<feature type="transmembrane region" description="Helical" evidence="1">
    <location>
        <begin position="109"/>
        <end position="127"/>
    </location>
</feature>
<sequence length="140" mass="14839">MLESTQFLVKNFMKYHSLLKIGTVATVVVSLGLFIPQISGAAAVPTPSYAPNNTGTISDFPNFISRLGGNVANIFGTLILAISVIMILYSAFLFLTAQGDATKLTTARNVLLFALVGVAVALLAYILPNAVSNFVQTNVQ</sequence>